<gene>
    <name evidence="1" type="ORF">CHS0354_015069</name>
</gene>
<keyword evidence="2" id="KW-1185">Reference proteome</keyword>
<reference evidence="1" key="3">
    <citation type="submission" date="2023-05" db="EMBL/GenBank/DDBJ databases">
        <authorList>
            <person name="Smith C.H."/>
        </authorList>
    </citation>
    <scope>NUCLEOTIDE SEQUENCE</scope>
    <source>
        <strain evidence="1">CHS0354</strain>
        <tissue evidence="1">Mantle</tissue>
    </source>
</reference>
<evidence type="ECO:0000313" key="2">
    <source>
        <dbReference type="Proteomes" id="UP001195483"/>
    </source>
</evidence>
<dbReference type="Proteomes" id="UP001195483">
    <property type="component" value="Unassembled WGS sequence"/>
</dbReference>
<dbReference type="AlphaFoldDB" id="A0AAE0TGA4"/>
<organism evidence="1 2">
    <name type="scientific">Potamilus streckersoni</name>
    <dbReference type="NCBI Taxonomy" id="2493646"/>
    <lineage>
        <taxon>Eukaryota</taxon>
        <taxon>Metazoa</taxon>
        <taxon>Spiralia</taxon>
        <taxon>Lophotrochozoa</taxon>
        <taxon>Mollusca</taxon>
        <taxon>Bivalvia</taxon>
        <taxon>Autobranchia</taxon>
        <taxon>Heteroconchia</taxon>
        <taxon>Palaeoheterodonta</taxon>
        <taxon>Unionida</taxon>
        <taxon>Unionoidea</taxon>
        <taxon>Unionidae</taxon>
        <taxon>Ambleminae</taxon>
        <taxon>Lampsilini</taxon>
        <taxon>Potamilus</taxon>
    </lineage>
</organism>
<name>A0AAE0TGA4_9BIVA</name>
<accession>A0AAE0TGA4</accession>
<reference evidence="1" key="1">
    <citation type="journal article" date="2021" name="Genome Biol. Evol.">
        <title>A High-Quality Reference Genome for a Parasitic Bivalve with Doubly Uniparental Inheritance (Bivalvia: Unionida).</title>
        <authorList>
            <person name="Smith C.H."/>
        </authorList>
    </citation>
    <scope>NUCLEOTIDE SEQUENCE</scope>
    <source>
        <strain evidence="1">CHS0354</strain>
    </source>
</reference>
<proteinExistence type="predicted"/>
<evidence type="ECO:0000313" key="1">
    <source>
        <dbReference type="EMBL" id="KAK3609877.1"/>
    </source>
</evidence>
<dbReference type="EMBL" id="JAEAOA010000935">
    <property type="protein sequence ID" value="KAK3609877.1"/>
    <property type="molecule type" value="Genomic_DNA"/>
</dbReference>
<protein>
    <submittedName>
        <fullName evidence="1">Uncharacterized protein</fullName>
    </submittedName>
</protein>
<reference evidence="1" key="2">
    <citation type="journal article" date="2021" name="Genome Biol. Evol.">
        <title>Developing a high-quality reference genome for a parasitic bivalve with doubly uniparental inheritance (Bivalvia: Unionida).</title>
        <authorList>
            <person name="Smith C.H."/>
        </authorList>
    </citation>
    <scope>NUCLEOTIDE SEQUENCE</scope>
    <source>
        <strain evidence="1">CHS0354</strain>
        <tissue evidence="1">Mantle</tissue>
    </source>
</reference>
<comment type="caution">
    <text evidence="1">The sequence shown here is derived from an EMBL/GenBank/DDBJ whole genome shotgun (WGS) entry which is preliminary data.</text>
</comment>
<sequence length="84" mass="9330">MLMSCQVIFRRASRWRLHYLAWSSAVDTIKIAALKSSEAAGGENMTHGLQNMVNEVNEHTIANPYVKRAHANLAMGSNYCSAPH</sequence>